<evidence type="ECO:0000256" key="1">
    <source>
        <dbReference type="SAM" id="MobiDB-lite"/>
    </source>
</evidence>
<proteinExistence type="predicted"/>
<dbReference type="AlphaFoldDB" id="A0A927U6B6"/>
<dbReference type="Proteomes" id="UP000766246">
    <property type="component" value="Unassembled WGS sequence"/>
</dbReference>
<evidence type="ECO:0000313" key="3">
    <source>
        <dbReference type="Proteomes" id="UP000766246"/>
    </source>
</evidence>
<feature type="region of interest" description="Disordered" evidence="1">
    <location>
        <begin position="187"/>
        <end position="221"/>
    </location>
</feature>
<protein>
    <submittedName>
        <fullName evidence="2">Uncharacterized protein</fullName>
    </submittedName>
</protein>
<feature type="region of interest" description="Disordered" evidence="1">
    <location>
        <begin position="689"/>
        <end position="740"/>
    </location>
</feature>
<feature type="compositionally biased region" description="Acidic residues" evidence="1">
    <location>
        <begin position="729"/>
        <end position="740"/>
    </location>
</feature>
<evidence type="ECO:0000313" key="2">
    <source>
        <dbReference type="EMBL" id="MBE5918860.1"/>
    </source>
</evidence>
<name>A0A927U6B6_9FIRM</name>
<gene>
    <name evidence="2" type="ORF">E7272_03355</name>
</gene>
<dbReference type="EMBL" id="SVER01000006">
    <property type="protein sequence ID" value="MBE5918860.1"/>
    <property type="molecule type" value="Genomic_DNA"/>
</dbReference>
<organism evidence="2 3">
    <name type="scientific">Pseudobutyrivibrio ruminis</name>
    <dbReference type="NCBI Taxonomy" id="46206"/>
    <lineage>
        <taxon>Bacteria</taxon>
        <taxon>Bacillati</taxon>
        <taxon>Bacillota</taxon>
        <taxon>Clostridia</taxon>
        <taxon>Lachnospirales</taxon>
        <taxon>Lachnospiraceae</taxon>
        <taxon>Pseudobutyrivibrio</taxon>
    </lineage>
</organism>
<accession>A0A927U6B6</accession>
<feature type="compositionally biased region" description="Acidic residues" evidence="1">
    <location>
        <begin position="709"/>
        <end position="722"/>
    </location>
</feature>
<reference evidence="2" key="1">
    <citation type="submission" date="2019-04" db="EMBL/GenBank/DDBJ databases">
        <title>Evolution of Biomass-Degrading Anaerobic Consortia Revealed by Metagenomics.</title>
        <authorList>
            <person name="Peng X."/>
        </authorList>
    </citation>
    <scope>NUCLEOTIDE SEQUENCE</scope>
    <source>
        <strain evidence="2">SIG311</strain>
    </source>
</reference>
<comment type="caution">
    <text evidence="2">The sequence shown here is derived from an EMBL/GenBank/DDBJ whole genome shotgun (WGS) entry which is preliminary data.</text>
</comment>
<feature type="compositionally biased region" description="Basic and acidic residues" evidence="1">
    <location>
        <begin position="205"/>
        <end position="220"/>
    </location>
</feature>
<sequence>MKNHIRIASTLLAITMASQIFTPIGARAVELNQVENNNSQASAVVTNEVSSINIVGIDEPKPGEVLPMSARAIADNGATWKIPVVWVDADGNICKIASNNTKAYPVFALYIPKEYKLKVNVKGGIKVNLPEYINNLFGGEELLFIDDPATGINFITGINGAGKNLTAERVANVDSFIKQTAQAARNEELNAQSDAQTQAQVQPSESKKDTSDNNQPKEESGVDLVAMHCDKKAVETMGYDKLAALTELVRYTVQPQAVNLLVESFPAFTQAVTDNALGKETGLYIYYNDALMLNYNENTQAFSDMKYENMKNALAYVSAVHYPDSYETVIDEKTGEEKERAIYKGNIKYVVAVNASSVEDSFYQDDDGLWKLKTNKSIELGSTIVHEMMHGFMFDYTRPGMTGYVYYDKEKEVDSYYANEVSYPNWFEEGIATCVENAYQYWGANFKEYYGYYAGDENGNTKGYSLDNLVANYKDNKYKMQLKYCKDETDNTLSAYCSGYLACLYLAELVTENPEYRAKYGIEGHARYDETGEDGKTYYVMNNEIYKTGLDIILREMHGYLDEENETQWIGSNLSQIITKVSPKDENGESIYKSADDFTDKFITEDEASAKFCVATLDYLEHFSDENGTVSGSVLRPFDSTDGALLQGESVEGKAYVIIDNTFGAPVDYVTSTVDPYMAYLPYGKDAPVKKEDIESEQEQEEITGVGPEQEESTEPEQEQEETITQTETPEEELEEDPAA</sequence>
<feature type="compositionally biased region" description="Polar residues" evidence="1">
    <location>
        <begin position="187"/>
        <end position="204"/>
    </location>
</feature>